<accession>A0ABN0SNQ1</accession>
<evidence type="ECO:0000313" key="8">
    <source>
        <dbReference type="Proteomes" id="UP001498238"/>
    </source>
</evidence>
<keyword evidence="8" id="KW-1185">Reference proteome</keyword>
<dbReference type="SUPFAM" id="SSF55729">
    <property type="entry name" value="Acyl-CoA N-acyltransferases (Nat)"/>
    <property type="match status" value="1"/>
</dbReference>
<dbReference type="RefSeq" id="WP_339392611.1">
    <property type="nucleotide sequence ID" value="NZ_BAAAAF010000005.1"/>
</dbReference>
<dbReference type="Pfam" id="PF17668">
    <property type="entry name" value="Acetyltransf_17"/>
    <property type="match status" value="1"/>
</dbReference>
<feature type="domain" description="Eis-like acetyltransferase" evidence="6">
    <location>
        <begin position="232"/>
        <end position="344"/>
    </location>
</feature>
<protein>
    <submittedName>
        <fullName evidence="7">GNAT family N-acetyltransferase</fullName>
    </submittedName>
</protein>
<dbReference type="Proteomes" id="UP001498238">
    <property type="component" value="Unassembled WGS sequence"/>
</dbReference>
<keyword evidence="2 3" id="KW-0012">Acyltransferase</keyword>
<comment type="similarity">
    <text evidence="3">Belongs to the acetyltransferase Eis family.</text>
</comment>
<evidence type="ECO:0000256" key="4">
    <source>
        <dbReference type="SAM" id="MobiDB-lite"/>
    </source>
</evidence>
<feature type="active site" description="Proton acceptor; via carboxylate" evidence="3">
    <location>
        <position position="460"/>
    </location>
</feature>
<dbReference type="InterPro" id="IPR025559">
    <property type="entry name" value="Eis_dom"/>
</dbReference>
<dbReference type="Gene3D" id="3.40.630.30">
    <property type="match status" value="2"/>
</dbReference>
<feature type="binding site" evidence="3">
    <location>
        <begin position="142"/>
        <end position="147"/>
    </location>
    <ligand>
        <name>acetyl-CoA</name>
        <dbReference type="ChEBI" id="CHEBI:57288"/>
    </ligand>
</feature>
<feature type="domain" description="Enhanced intracellular survival protein" evidence="5">
    <location>
        <begin position="355"/>
        <end position="455"/>
    </location>
</feature>
<feature type="binding site" evidence="3">
    <location>
        <begin position="134"/>
        <end position="136"/>
    </location>
    <ligand>
        <name>acetyl-CoA</name>
        <dbReference type="ChEBI" id="CHEBI:57288"/>
    </ligand>
</feature>
<proteinExistence type="inferred from homology"/>
<dbReference type="PANTHER" id="PTHR37817:SF1">
    <property type="entry name" value="N-ACETYLTRANSFERASE EIS"/>
    <property type="match status" value="1"/>
</dbReference>
<feature type="region of interest" description="Disordered" evidence="4">
    <location>
        <begin position="1"/>
        <end position="27"/>
    </location>
</feature>
<dbReference type="InterPro" id="IPR036527">
    <property type="entry name" value="SCP2_sterol-bd_dom_sf"/>
</dbReference>
<feature type="active site" description="Proton donor" evidence="3">
    <location>
        <position position="175"/>
    </location>
</feature>
<dbReference type="InterPro" id="IPR016181">
    <property type="entry name" value="Acyl_CoA_acyltransferase"/>
</dbReference>
<dbReference type="EMBL" id="BAAAAF010000005">
    <property type="protein sequence ID" value="GAA0035739.1"/>
    <property type="molecule type" value="Genomic_DNA"/>
</dbReference>
<gene>
    <name evidence="7" type="ORF">NCCP602_17000</name>
</gene>
<evidence type="ECO:0000259" key="6">
    <source>
        <dbReference type="Pfam" id="PF17668"/>
    </source>
</evidence>
<comment type="subunit">
    <text evidence="3">Homohexamer; trimer of dimers.</text>
</comment>
<evidence type="ECO:0000259" key="5">
    <source>
        <dbReference type="Pfam" id="PF13530"/>
    </source>
</evidence>
<organism evidence="7 8">
    <name type="scientific">Brevibacterium metallidurans</name>
    <dbReference type="NCBI Taxonomy" id="1482676"/>
    <lineage>
        <taxon>Bacteria</taxon>
        <taxon>Bacillati</taxon>
        <taxon>Actinomycetota</taxon>
        <taxon>Actinomycetes</taxon>
        <taxon>Micrococcales</taxon>
        <taxon>Brevibacteriaceae</taxon>
        <taxon>Brevibacterium</taxon>
    </lineage>
</organism>
<evidence type="ECO:0000256" key="1">
    <source>
        <dbReference type="ARBA" id="ARBA00022679"/>
    </source>
</evidence>
<feature type="binding site" evidence="3">
    <location>
        <begin position="170"/>
        <end position="171"/>
    </location>
    <ligand>
        <name>acetyl-CoA</name>
        <dbReference type="ChEBI" id="CHEBI:57288"/>
    </ligand>
</feature>
<dbReference type="InterPro" id="IPR022902">
    <property type="entry name" value="NAcTrfase_Eis"/>
</dbReference>
<dbReference type="InterPro" id="IPR041380">
    <property type="entry name" value="Acetyltransf_17"/>
</dbReference>
<dbReference type="SUPFAM" id="SSF55718">
    <property type="entry name" value="SCP-like"/>
    <property type="match status" value="1"/>
</dbReference>
<evidence type="ECO:0000256" key="2">
    <source>
        <dbReference type="ARBA" id="ARBA00023315"/>
    </source>
</evidence>
<dbReference type="Pfam" id="PF13527">
    <property type="entry name" value="Acetyltransf_9"/>
    <property type="match status" value="1"/>
</dbReference>
<dbReference type="PANTHER" id="PTHR37817">
    <property type="entry name" value="N-ACETYLTRANSFERASE EIS"/>
    <property type="match status" value="1"/>
</dbReference>
<name>A0ABN0SNQ1_9MICO</name>
<evidence type="ECO:0000256" key="3">
    <source>
        <dbReference type="HAMAP-Rule" id="MF_01812"/>
    </source>
</evidence>
<evidence type="ECO:0000313" key="7">
    <source>
        <dbReference type="EMBL" id="GAA0035739.1"/>
    </source>
</evidence>
<comment type="caution">
    <text evidence="7">The sequence shown here is derived from an EMBL/GenBank/DDBJ whole genome shotgun (WGS) entry which is preliminary data.</text>
</comment>
<dbReference type="HAMAP" id="MF_01812">
    <property type="entry name" value="Eis"/>
    <property type="match status" value="1"/>
</dbReference>
<reference evidence="7 8" key="1">
    <citation type="submission" date="2024-01" db="EMBL/GenBank/DDBJ databases">
        <title>Characterization of antibiotic resistant novel bacterial strains and their environmental applications.</title>
        <authorList>
            <person name="Manzoor S."/>
            <person name="Abbas S."/>
            <person name="Arshad M."/>
            <person name="Ahmed I."/>
        </authorList>
    </citation>
    <scope>NUCLEOTIDE SEQUENCE [LARGE SCALE GENOMIC DNA]</scope>
    <source>
        <strain evidence="7 8">NCCP-602</strain>
    </source>
</reference>
<keyword evidence="1 3" id="KW-0808">Transferase</keyword>
<dbReference type="InterPro" id="IPR051554">
    <property type="entry name" value="Acetyltransferase_Eis"/>
</dbReference>
<dbReference type="Pfam" id="PF13530">
    <property type="entry name" value="SCP2_2"/>
    <property type="match status" value="1"/>
</dbReference>
<sequence length="460" mass="50198">MKFRDKVQVSAPVLESQAGNGRPVDEEGDIVTNYRFESFTPAFDASTGEPDERTKGYFASTSVGFHDSRSTEAALKNRVQRAIDDGRHLTAVYADSEYEYALGADIPVATFAWFDKLVNVGGGRLVPAHLITWVTVRPTHRRRGLLRSMMTTDLAEAKAAGYPFAALTATEGGIYSRYGFGVATWSHAIEVDTSPGFQMIREPDRRVEMCLPSVLRELAPKIYGEFMRTSPGAMERQQTYIERATGDLNPETGEADRGVRAALHFGEDGEPDGYVSYKFAGWSVKPPTIELIDFVAATDAAYASLWSFLAAIDLSSRVTFGESAEDSPLPWLLTDSRRVRTTSTEDNIWIRVLDVKAALEARPWYVAGELVLEIDDPQELAGGKFRITADGENATVETASESTPADLSLGIAELGSLYFGGADPVILVRAGRIEENTPGAAVQASAMFSLGRMPYSPNGF</sequence>
<dbReference type="Gene3D" id="3.30.1050.10">
    <property type="entry name" value="SCP2 sterol-binding domain"/>
    <property type="match status" value="1"/>
</dbReference>